<reference evidence="4" key="1">
    <citation type="journal article" date="2013" name="Genome Announc.">
        <title>Draft genome sequence of the basidiomycetous yeast-like fungus Pseudozyma hubeiensis SY62, which produces an abundant amount of the biosurfactant mannosylerythritol lipids.</title>
        <authorList>
            <person name="Konishi M."/>
            <person name="Hatada Y."/>
            <person name="Horiuchi J."/>
        </authorList>
    </citation>
    <scope>NUCLEOTIDE SEQUENCE [LARGE SCALE GENOMIC DNA]</scope>
    <source>
        <strain evidence="4">SY62</strain>
    </source>
</reference>
<keyword evidence="2" id="KW-1133">Transmembrane helix</keyword>
<protein>
    <submittedName>
        <fullName evidence="3">Uncharacterized protein</fullName>
    </submittedName>
</protein>
<accession>R9P894</accession>
<evidence type="ECO:0000256" key="1">
    <source>
        <dbReference type="SAM" id="MobiDB-lite"/>
    </source>
</evidence>
<keyword evidence="2" id="KW-0812">Transmembrane</keyword>
<dbReference type="Proteomes" id="UP000014071">
    <property type="component" value="Unassembled WGS sequence"/>
</dbReference>
<keyword evidence="4" id="KW-1185">Reference proteome</keyword>
<evidence type="ECO:0000313" key="4">
    <source>
        <dbReference type="Proteomes" id="UP000014071"/>
    </source>
</evidence>
<dbReference type="OrthoDB" id="3361340at2759"/>
<feature type="compositionally biased region" description="Low complexity" evidence="1">
    <location>
        <begin position="489"/>
        <end position="499"/>
    </location>
</feature>
<proteinExistence type="predicted"/>
<name>R9P894_PSEHS</name>
<feature type="region of interest" description="Disordered" evidence="1">
    <location>
        <begin position="118"/>
        <end position="162"/>
    </location>
</feature>
<organism evidence="3 4">
    <name type="scientific">Pseudozyma hubeiensis (strain SY62)</name>
    <name type="common">Yeast</name>
    <dbReference type="NCBI Taxonomy" id="1305764"/>
    <lineage>
        <taxon>Eukaryota</taxon>
        <taxon>Fungi</taxon>
        <taxon>Dikarya</taxon>
        <taxon>Basidiomycota</taxon>
        <taxon>Ustilaginomycotina</taxon>
        <taxon>Ustilaginomycetes</taxon>
        <taxon>Ustilaginales</taxon>
        <taxon>Ustilaginaceae</taxon>
        <taxon>Pseudozyma</taxon>
    </lineage>
</organism>
<feature type="compositionally biased region" description="Basic and acidic residues" evidence="1">
    <location>
        <begin position="118"/>
        <end position="129"/>
    </location>
</feature>
<feature type="compositionally biased region" description="Polar residues" evidence="1">
    <location>
        <begin position="468"/>
        <end position="482"/>
    </location>
</feature>
<dbReference type="STRING" id="1305764.R9P894"/>
<feature type="compositionally biased region" description="Polar residues" evidence="1">
    <location>
        <begin position="718"/>
        <end position="730"/>
    </location>
</feature>
<dbReference type="eggNOG" id="ENOG502SEJQ">
    <property type="taxonomic scope" value="Eukaryota"/>
</dbReference>
<dbReference type="HOGENOM" id="CLU_332092_0_0_1"/>
<dbReference type="RefSeq" id="XP_012191178.1">
    <property type="nucleotide sequence ID" value="XM_012335788.1"/>
</dbReference>
<dbReference type="EMBL" id="DF238810">
    <property type="protein sequence ID" value="GAC97591.1"/>
    <property type="molecule type" value="Genomic_DNA"/>
</dbReference>
<gene>
    <name evidence="3" type="ORF">PHSY_005177</name>
</gene>
<evidence type="ECO:0000256" key="2">
    <source>
        <dbReference type="SAM" id="Phobius"/>
    </source>
</evidence>
<feature type="region of interest" description="Disordered" evidence="1">
    <location>
        <begin position="718"/>
        <end position="748"/>
    </location>
</feature>
<dbReference type="AlphaFoldDB" id="R9P894"/>
<evidence type="ECO:0000313" key="3">
    <source>
        <dbReference type="EMBL" id="GAC97591.1"/>
    </source>
</evidence>
<dbReference type="GeneID" id="24110457"/>
<feature type="transmembrane region" description="Helical" evidence="2">
    <location>
        <begin position="662"/>
        <end position="683"/>
    </location>
</feature>
<sequence>MSASALPATPSSASSPSKARICKKLVVKGHASNSASTYTLYLKVHLPTSHKKEGYVLLAHGGVELHDAIVHRLDESGAAPALSTSAATAANVLGIPLSIDHGLNDSFIDYAANDKSKEKHSAARRDHSDLPAVVQSDDGKITIRPSVRPSPRSEHTSATRTSSSAYMVTLHLQVKPLSTPPYAPYSVRLAVPVCLNNYMRFTVDESIDTAFGLHGMAVEVDPPILPVSAIRKPLRRKDSSGSSHRASSVVSLSDDEADLTLLGADSVDDSEPEHDDTAIAGPFQACDALVLRIAAQQAGDFISVSHPLRVWPNALRAEKALSTIRYLPQKAEQGDSEDEATTVEFEATLHLYRPYFPGLDREVQLYLQLDSAVSPFEWHPTTVDVSTGILSWSFGPLASSSPPTSQQSGRSLATSQVAPSAFEIGDLVVLPEPSQQTADDEDLLSVAPPKGINDADFDFSLDNAATTPNKQRRFSLQSSTSFRLPPSTPSSEPSEPSISSSNVLSLTLSLLPVLQIHKPLSICAKGSMMLPATLATAFRKGDLSELPRGLVAPASQIQSFGEVTLASVDAEKKPWLLEEQLNDSLVDSRETVLQSHEQEKPSLVLRDTKAINFEEAEVILRRALAIIAAHDGSSRNADRTAAVVARQGDLSGRNKQRTGSSWILPVSHLLWTLFLTAMVLMLFNAGQNANRALSAKLDELSRLLEISAQSTHPTTYHISVPLESNSSPNTPAVRPSSMEEGAPGSLDNDPLNIPDNAAHTMIPSEAEQLDEVRTFWQDPLVSESKEVDMKSAQLGLSHFVSSWVRDLLRAPFLVVRQLLGIFIGTR</sequence>
<feature type="region of interest" description="Disordered" evidence="1">
    <location>
        <begin position="468"/>
        <end position="499"/>
    </location>
</feature>
<keyword evidence="2" id="KW-0472">Membrane</keyword>